<name>A0A2P2NZF1_RHIMU</name>
<accession>A0A2P2NZF1</accession>
<dbReference type="EMBL" id="GGEC01067295">
    <property type="protein sequence ID" value="MBX47779.1"/>
    <property type="molecule type" value="Transcribed_RNA"/>
</dbReference>
<reference evidence="1" key="1">
    <citation type="submission" date="2018-02" db="EMBL/GenBank/DDBJ databases">
        <title>Rhizophora mucronata_Transcriptome.</title>
        <authorList>
            <person name="Meera S.P."/>
            <person name="Sreeshan A."/>
            <person name="Augustine A."/>
        </authorList>
    </citation>
    <scope>NUCLEOTIDE SEQUENCE</scope>
    <source>
        <tissue evidence="1">Leaf</tissue>
    </source>
</reference>
<evidence type="ECO:0000313" key="1">
    <source>
        <dbReference type="EMBL" id="MBX47779.1"/>
    </source>
</evidence>
<sequence length="48" mass="5554">MPLFFHFPSFVVTVFCFSVLGWALCQPATFAYMLAFFLPSRFCNCQYG</sequence>
<dbReference type="AlphaFoldDB" id="A0A2P2NZF1"/>
<protein>
    <submittedName>
        <fullName evidence="1">Uncharacterized protein</fullName>
    </submittedName>
</protein>
<proteinExistence type="predicted"/>
<organism evidence="1">
    <name type="scientific">Rhizophora mucronata</name>
    <name type="common">Asiatic mangrove</name>
    <dbReference type="NCBI Taxonomy" id="61149"/>
    <lineage>
        <taxon>Eukaryota</taxon>
        <taxon>Viridiplantae</taxon>
        <taxon>Streptophyta</taxon>
        <taxon>Embryophyta</taxon>
        <taxon>Tracheophyta</taxon>
        <taxon>Spermatophyta</taxon>
        <taxon>Magnoliopsida</taxon>
        <taxon>eudicotyledons</taxon>
        <taxon>Gunneridae</taxon>
        <taxon>Pentapetalae</taxon>
        <taxon>rosids</taxon>
        <taxon>fabids</taxon>
        <taxon>Malpighiales</taxon>
        <taxon>Rhizophoraceae</taxon>
        <taxon>Rhizophora</taxon>
    </lineage>
</organism>